<dbReference type="PANTHER" id="PTHR11875">
    <property type="entry name" value="TESTIS-SPECIFIC Y-ENCODED PROTEIN"/>
    <property type="match status" value="1"/>
</dbReference>
<reference evidence="2" key="1">
    <citation type="submission" date="2020-12" db="EMBL/GenBank/DDBJ databases">
        <authorList>
            <consortium name="Molecular Ecology Group"/>
        </authorList>
    </citation>
    <scope>NUCLEOTIDE SEQUENCE</scope>
    <source>
        <strain evidence="2">TBG_1078</strain>
    </source>
</reference>
<dbReference type="Proteomes" id="UP000645828">
    <property type="component" value="Unassembled WGS sequence"/>
</dbReference>
<comment type="similarity">
    <text evidence="1">Belongs to the nucleosome assembly protein (NAP) family.</text>
</comment>
<accession>A0A811YJ97</accession>
<dbReference type="EMBL" id="CAJHUB010000678">
    <property type="protein sequence ID" value="CAD7677426.1"/>
    <property type="molecule type" value="Genomic_DNA"/>
</dbReference>
<evidence type="ECO:0000313" key="2">
    <source>
        <dbReference type="EMBL" id="CAD7677426.1"/>
    </source>
</evidence>
<dbReference type="GO" id="GO:0006334">
    <property type="term" value="P:nucleosome assembly"/>
    <property type="evidence" value="ECO:0007669"/>
    <property type="project" value="InterPro"/>
</dbReference>
<sequence length="280" mass="31877">MQNLFKPTKILKPQEGAAWMAQQFSAAFSPGRDPGDPGSSPALGSLRGACFSLCLCLCPPHPRRLEMGKLGSEGMAGAKAKESRTESCAIFSGPVAEEEGAEVVEQKPGDVEMEVKVKAGPWFLNVDLYVSSLEAIQLEVDTVNFGQVHQHYLEQKSYIIRNIPSFWVSQEADTLRYTANLEVKDFRHPRIGSKFKFLFQRNPLCRNKLITFIHRNQGITCSFFTRFSDHNLPECERIAEIIKEDLWPNLFQYYLLHEGASRARFCQIRKPMEIPWFQSR</sequence>
<dbReference type="Gene3D" id="3.30.1120.90">
    <property type="entry name" value="Nucleosome assembly protein"/>
    <property type="match status" value="1"/>
</dbReference>
<dbReference type="SUPFAM" id="SSF143113">
    <property type="entry name" value="NAP-like"/>
    <property type="match status" value="1"/>
</dbReference>
<dbReference type="GO" id="GO:0005634">
    <property type="term" value="C:nucleus"/>
    <property type="evidence" value="ECO:0007669"/>
    <property type="project" value="InterPro"/>
</dbReference>
<name>A0A811YJ97_NYCPR</name>
<proteinExistence type="inferred from homology"/>
<gene>
    <name evidence="2" type="ORF">NYPRO_LOCUS10224</name>
</gene>
<protein>
    <submittedName>
        <fullName evidence="2">(raccoon dog) hypothetical protein</fullName>
    </submittedName>
</protein>
<evidence type="ECO:0000256" key="1">
    <source>
        <dbReference type="ARBA" id="ARBA00009947"/>
    </source>
</evidence>
<comment type="caution">
    <text evidence="2">The sequence shown here is derived from an EMBL/GenBank/DDBJ whole genome shotgun (WGS) entry which is preliminary data.</text>
</comment>
<dbReference type="InterPro" id="IPR037231">
    <property type="entry name" value="NAP-like_sf"/>
</dbReference>
<dbReference type="InterPro" id="IPR002164">
    <property type="entry name" value="NAP_family"/>
</dbReference>
<evidence type="ECO:0000313" key="3">
    <source>
        <dbReference type="Proteomes" id="UP000645828"/>
    </source>
</evidence>
<dbReference type="AlphaFoldDB" id="A0A811YJ97"/>
<organism evidence="2 3">
    <name type="scientific">Nyctereutes procyonoides</name>
    <name type="common">Raccoon dog</name>
    <name type="synonym">Canis procyonoides</name>
    <dbReference type="NCBI Taxonomy" id="34880"/>
    <lineage>
        <taxon>Eukaryota</taxon>
        <taxon>Metazoa</taxon>
        <taxon>Chordata</taxon>
        <taxon>Craniata</taxon>
        <taxon>Vertebrata</taxon>
        <taxon>Euteleostomi</taxon>
        <taxon>Mammalia</taxon>
        <taxon>Eutheria</taxon>
        <taxon>Laurasiatheria</taxon>
        <taxon>Carnivora</taxon>
        <taxon>Caniformia</taxon>
        <taxon>Canidae</taxon>
        <taxon>Nyctereutes</taxon>
    </lineage>
</organism>
<keyword evidence="3" id="KW-1185">Reference proteome</keyword>